<comment type="caution">
    <text evidence="2">The sequence shown here is derived from an EMBL/GenBank/DDBJ whole genome shotgun (WGS) entry which is preliminary data.</text>
</comment>
<gene>
    <name evidence="2" type="ORF">DVH24_034602</name>
</gene>
<dbReference type="Proteomes" id="UP000290289">
    <property type="component" value="Chromosome 10"/>
</dbReference>
<feature type="compositionally biased region" description="Polar residues" evidence="1">
    <location>
        <begin position="23"/>
        <end position="35"/>
    </location>
</feature>
<evidence type="ECO:0000256" key="1">
    <source>
        <dbReference type="SAM" id="MobiDB-lite"/>
    </source>
</evidence>
<keyword evidence="3" id="KW-1185">Reference proteome</keyword>
<dbReference type="STRING" id="3750.A0A498J161"/>
<reference evidence="2 3" key="1">
    <citation type="submission" date="2018-10" db="EMBL/GenBank/DDBJ databases">
        <title>A high-quality apple genome assembly.</title>
        <authorList>
            <person name="Hu J."/>
        </authorList>
    </citation>
    <scope>NUCLEOTIDE SEQUENCE [LARGE SCALE GENOMIC DNA]</scope>
    <source>
        <strain evidence="3">cv. HFTH1</strain>
        <tissue evidence="2">Young leaf</tissue>
    </source>
</reference>
<name>A0A498J161_MALDO</name>
<evidence type="ECO:0000313" key="3">
    <source>
        <dbReference type="Proteomes" id="UP000290289"/>
    </source>
</evidence>
<proteinExistence type="predicted"/>
<sequence>MMVDPLGSSRVSSQKQNREGMVKTQSKQYRATAESSPGCGGDPDRDALILMFDVSSIYLRHNFAQVWALASDKLTSLEIGYISSLMVTELLCPNFESHQSSNRIQPSILPNIHKLCLSVDYITDAMVGTISKGLLSLTHLDLRDAPPHRTKSFI</sequence>
<dbReference type="AlphaFoldDB" id="A0A498J161"/>
<evidence type="ECO:0000313" key="2">
    <source>
        <dbReference type="EMBL" id="RXH87702.1"/>
    </source>
</evidence>
<accession>A0A498J161</accession>
<protein>
    <submittedName>
        <fullName evidence="2">Uncharacterized protein</fullName>
    </submittedName>
</protein>
<feature type="region of interest" description="Disordered" evidence="1">
    <location>
        <begin position="1"/>
        <end position="40"/>
    </location>
</feature>
<dbReference type="EMBL" id="RDQH01000336">
    <property type="protein sequence ID" value="RXH87702.1"/>
    <property type="molecule type" value="Genomic_DNA"/>
</dbReference>
<organism evidence="2 3">
    <name type="scientific">Malus domestica</name>
    <name type="common">Apple</name>
    <name type="synonym">Pyrus malus</name>
    <dbReference type="NCBI Taxonomy" id="3750"/>
    <lineage>
        <taxon>Eukaryota</taxon>
        <taxon>Viridiplantae</taxon>
        <taxon>Streptophyta</taxon>
        <taxon>Embryophyta</taxon>
        <taxon>Tracheophyta</taxon>
        <taxon>Spermatophyta</taxon>
        <taxon>Magnoliopsida</taxon>
        <taxon>eudicotyledons</taxon>
        <taxon>Gunneridae</taxon>
        <taxon>Pentapetalae</taxon>
        <taxon>rosids</taxon>
        <taxon>fabids</taxon>
        <taxon>Rosales</taxon>
        <taxon>Rosaceae</taxon>
        <taxon>Amygdaloideae</taxon>
        <taxon>Maleae</taxon>
        <taxon>Malus</taxon>
    </lineage>
</organism>